<evidence type="ECO:0000256" key="1">
    <source>
        <dbReference type="SAM" id="MobiDB-lite"/>
    </source>
</evidence>
<comment type="caution">
    <text evidence="2">The sequence shown here is derived from an EMBL/GenBank/DDBJ whole genome shotgun (WGS) entry which is preliminary data.</text>
</comment>
<evidence type="ECO:0000313" key="3">
    <source>
        <dbReference type="Proteomes" id="UP000310200"/>
    </source>
</evidence>
<name>A0A4S2KMM0_9HYME</name>
<accession>A0A4S2KMM0</accession>
<evidence type="ECO:0000313" key="2">
    <source>
        <dbReference type="EMBL" id="TGZ49028.1"/>
    </source>
</evidence>
<gene>
    <name evidence="2" type="ORF">DBV15_10843</name>
</gene>
<dbReference type="EMBL" id="QBLH01002268">
    <property type="protein sequence ID" value="TGZ49028.1"/>
    <property type="molecule type" value="Genomic_DNA"/>
</dbReference>
<feature type="compositionally biased region" description="Basic and acidic residues" evidence="1">
    <location>
        <begin position="147"/>
        <end position="156"/>
    </location>
</feature>
<organism evidence="2 3">
    <name type="scientific">Temnothorax longispinosus</name>
    <dbReference type="NCBI Taxonomy" id="300112"/>
    <lineage>
        <taxon>Eukaryota</taxon>
        <taxon>Metazoa</taxon>
        <taxon>Ecdysozoa</taxon>
        <taxon>Arthropoda</taxon>
        <taxon>Hexapoda</taxon>
        <taxon>Insecta</taxon>
        <taxon>Pterygota</taxon>
        <taxon>Neoptera</taxon>
        <taxon>Endopterygota</taxon>
        <taxon>Hymenoptera</taxon>
        <taxon>Apocrita</taxon>
        <taxon>Aculeata</taxon>
        <taxon>Formicoidea</taxon>
        <taxon>Formicidae</taxon>
        <taxon>Myrmicinae</taxon>
        <taxon>Temnothorax</taxon>
    </lineage>
</organism>
<keyword evidence="3" id="KW-1185">Reference proteome</keyword>
<dbReference type="AlphaFoldDB" id="A0A4S2KMM0"/>
<protein>
    <submittedName>
        <fullName evidence="2">Uncharacterized protein</fullName>
    </submittedName>
</protein>
<proteinExistence type="predicted"/>
<feature type="region of interest" description="Disordered" evidence="1">
    <location>
        <begin position="146"/>
        <end position="179"/>
    </location>
</feature>
<sequence length="246" mass="27323">MTRFRGSEQCWGSSALADEIYREAPWISFDLDLSASDNISLSCFGTRFTVKPVLSGPDREDRRGEASAVAFVGVERRDADGWMYTDDRTYTVKSARAMQIYRVTVNTAAEHIIHSGAYLAERIHAARARFSLQPLNAAMKQPAIFAGRERRRESAGTRKRGGPEVQGPTGNGTVSAPGSPFAKEIKRFRAICLDAKHEAHACQLPPFALRSRVTGPAPVTLFPSESRLHPPHKDIRIHRLTVMYNV</sequence>
<dbReference type="Proteomes" id="UP000310200">
    <property type="component" value="Unassembled WGS sequence"/>
</dbReference>
<reference evidence="2 3" key="1">
    <citation type="journal article" date="2019" name="Philos. Trans. R. Soc. Lond., B, Biol. Sci.">
        <title>Ant behaviour and brain gene expression of defending hosts depend on the ecological success of the intruding social parasite.</title>
        <authorList>
            <person name="Kaur R."/>
            <person name="Stoldt M."/>
            <person name="Jongepier E."/>
            <person name="Feldmeyer B."/>
            <person name="Menzel F."/>
            <person name="Bornberg-Bauer E."/>
            <person name="Foitzik S."/>
        </authorList>
    </citation>
    <scope>NUCLEOTIDE SEQUENCE [LARGE SCALE GENOMIC DNA]</scope>
    <source>
        <tissue evidence="2">Whole body</tissue>
    </source>
</reference>